<dbReference type="Gene3D" id="2.60.120.330">
    <property type="entry name" value="B-lactam Antibiotic, Isopenicillin N Synthase, Chain"/>
    <property type="match status" value="2"/>
</dbReference>
<keyword evidence="1" id="KW-0479">Metal-binding</keyword>
<accession>A0A7N2R615</accession>
<organism evidence="5 6">
    <name type="scientific">Quercus lobata</name>
    <name type="common">Valley oak</name>
    <dbReference type="NCBI Taxonomy" id="97700"/>
    <lineage>
        <taxon>Eukaryota</taxon>
        <taxon>Viridiplantae</taxon>
        <taxon>Streptophyta</taxon>
        <taxon>Embryophyta</taxon>
        <taxon>Tracheophyta</taxon>
        <taxon>Spermatophyta</taxon>
        <taxon>Magnoliopsida</taxon>
        <taxon>eudicotyledons</taxon>
        <taxon>Gunneridae</taxon>
        <taxon>Pentapetalae</taxon>
        <taxon>rosids</taxon>
        <taxon>fabids</taxon>
        <taxon>Fagales</taxon>
        <taxon>Fagaceae</taxon>
        <taxon>Quercus</taxon>
    </lineage>
</organism>
<dbReference type="Gramene" id="QL06p006800:mrna">
    <property type="protein sequence ID" value="QL06p006800:mrna"/>
    <property type="gene ID" value="QL06p006800"/>
</dbReference>
<feature type="domain" description="Non-haem dioxygenase N-terminal" evidence="4">
    <location>
        <begin position="9"/>
        <end position="79"/>
    </location>
</feature>
<evidence type="ECO:0000313" key="6">
    <source>
        <dbReference type="Proteomes" id="UP000594261"/>
    </source>
</evidence>
<dbReference type="Proteomes" id="UP000594261">
    <property type="component" value="Chromosome 6"/>
</dbReference>
<protein>
    <submittedName>
        <fullName evidence="5">Uncharacterized protein</fullName>
    </submittedName>
</protein>
<dbReference type="GO" id="GO:0046872">
    <property type="term" value="F:metal ion binding"/>
    <property type="evidence" value="ECO:0007669"/>
    <property type="project" value="UniProtKB-KW"/>
</dbReference>
<dbReference type="PANTHER" id="PTHR47990">
    <property type="entry name" value="2-OXOGLUTARATE (2OG) AND FE(II)-DEPENDENT OXYGENASE SUPERFAMILY PROTEIN-RELATED"/>
    <property type="match status" value="1"/>
</dbReference>
<dbReference type="InterPro" id="IPR026992">
    <property type="entry name" value="DIOX_N"/>
</dbReference>
<evidence type="ECO:0000259" key="4">
    <source>
        <dbReference type="Pfam" id="PF14226"/>
    </source>
</evidence>
<evidence type="ECO:0000313" key="5">
    <source>
        <dbReference type="EnsemblPlants" id="QL06p006800:mrna"/>
    </source>
</evidence>
<dbReference type="InParanoid" id="A0A7N2R615"/>
<keyword evidence="2" id="KW-0408">Iron</keyword>
<sequence length="190" mass="21493">MASPALPKIPIIDLSKEGLKPGTTSWLSACQSVCHALEEYGCFVAVYDNVSSKLHNQIFGALKDLFDLPTETKTKTAHSFTKLMMESNQIVTRMVFENYGVEKYHDSHMEDTIYRPRLHKYREVDDKETKQGLPVHTDKSFTTILHQNHVLGLEIQTKDGQWIGFDSSPSSFLFLAGDAFMVSIYLQSKA</sequence>
<dbReference type="AlphaFoldDB" id="A0A7N2R615"/>
<evidence type="ECO:0000256" key="1">
    <source>
        <dbReference type="ARBA" id="ARBA00022723"/>
    </source>
</evidence>
<dbReference type="Pfam" id="PF03171">
    <property type="entry name" value="2OG-FeII_Oxy"/>
    <property type="match status" value="1"/>
</dbReference>
<dbReference type="EMBL" id="LRBV02000006">
    <property type="status" value="NOT_ANNOTATED_CDS"/>
    <property type="molecule type" value="Genomic_DNA"/>
</dbReference>
<proteinExistence type="predicted"/>
<keyword evidence="6" id="KW-1185">Reference proteome</keyword>
<feature type="domain" description="Isopenicillin N synthase-like Fe(2+) 2OG dioxygenase" evidence="3">
    <location>
        <begin position="118"/>
        <end position="182"/>
    </location>
</feature>
<reference evidence="5" key="2">
    <citation type="submission" date="2021-01" db="UniProtKB">
        <authorList>
            <consortium name="EnsemblPlants"/>
        </authorList>
    </citation>
    <scope>IDENTIFICATION</scope>
</reference>
<evidence type="ECO:0000259" key="3">
    <source>
        <dbReference type="Pfam" id="PF03171"/>
    </source>
</evidence>
<reference evidence="5 6" key="1">
    <citation type="journal article" date="2016" name="G3 (Bethesda)">
        <title>First Draft Assembly and Annotation of the Genome of a California Endemic Oak Quercus lobata Nee (Fagaceae).</title>
        <authorList>
            <person name="Sork V.L."/>
            <person name="Fitz-Gibbon S.T."/>
            <person name="Puiu D."/>
            <person name="Crepeau M."/>
            <person name="Gugger P.F."/>
            <person name="Sherman R."/>
            <person name="Stevens K."/>
            <person name="Langley C.H."/>
            <person name="Pellegrini M."/>
            <person name="Salzberg S.L."/>
        </authorList>
    </citation>
    <scope>NUCLEOTIDE SEQUENCE [LARGE SCALE GENOMIC DNA]</scope>
    <source>
        <strain evidence="5 6">cv. SW786</strain>
    </source>
</reference>
<dbReference type="EnsemblPlants" id="QL06p006800:mrna">
    <property type="protein sequence ID" value="QL06p006800:mrna"/>
    <property type="gene ID" value="QL06p006800"/>
</dbReference>
<dbReference type="InterPro" id="IPR027443">
    <property type="entry name" value="IPNS-like_sf"/>
</dbReference>
<dbReference type="OMA" id="HDSHMED"/>
<dbReference type="InterPro" id="IPR044861">
    <property type="entry name" value="IPNS-like_FE2OG_OXY"/>
</dbReference>
<dbReference type="Pfam" id="PF14226">
    <property type="entry name" value="DIOX_N"/>
    <property type="match status" value="1"/>
</dbReference>
<dbReference type="InterPro" id="IPR050231">
    <property type="entry name" value="Iron_ascorbate_oxido_reductase"/>
</dbReference>
<evidence type="ECO:0000256" key="2">
    <source>
        <dbReference type="ARBA" id="ARBA00023004"/>
    </source>
</evidence>
<name>A0A7N2R615_QUELO</name>
<dbReference type="SUPFAM" id="SSF51197">
    <property type="entry name" value="Clavaminate synthase-like"/>
    <property type="match status" value="1"/>
</dbReference>